<dbReference type="WBParaSite" id="TCNE_0000545501-mRNA-1">
    <property type="protein sequence ID" value="TCNE_0000545501-mRNA-1"/>
    <property type="gene ID" value="TCNE_0000545501"/>
</dbReference>
<evidence type="ECO:0000313" key="3">
    <source>
        <dbReference type="WBParaSite" id="TCNE_0000545501-mRNA-1"/>
    </source>
</evidence>
<reference evidence="1 2" key="2">
    <citation type="submission" date="2018-11" db="EMBL/GenBank/DDBJ databases">
        <authorList>
            <consortium name="Pathogen Informatics"/>
        </authorList>
    </citation>
    <scope>NUCLEOTIDE SEQUENCE [LARGE SCALE GENOMIC DNA]</scope>
</reference>
<dbReference type="EMBL" id="UYWY01019357">
    <property type="protein sequence ID" value="VDM36589.1"/>
    <property type="molecule type" value="Genomic_DNA"/>
</dbReference>
<accession>A0A183UAD5</accession>
<sequence>MRTTPRGEMGRCCGSERRITSDLLTDLTITVANSVISSQISTQSECSFTQTAPTVSFTQTAAQAASVGFAEQTKAEEPAFCIGLHRG</sequence>
<proteinExistence type="predicted"/>
<dbReference type="AlphaFoldDB" id="A0A183UAD5"/>
<evidence type="ECO:0000313" key="2">
    <source>
        <dbReference type="Proteomes" id="UP000050794"/>
    </source>
</evidence>
<gene>
    <name evidence="1" type="ORF">TCNE_LOCUS5455</name>
</gene>
<dbReference type="Proteomes" id="UP000050794">
    <property type="component" value="Unassembled WGS sequence"/>
</dbReference>
<protein>
    <submittedName>
        <fullName evidence="1 3">Uncharacterized protein</fullName>
    </submittedName>
</protein>
<reference evidence="3" key="1">
    <citation type="submission" date="2016-06" db="UniProtKB">
        <authorList>
            <consortium name="WormBaseParasite"/>
        </authorList>
    </citation>
    <scope>IDENTIFICATION</scope>
</reference>
<name>A0A183UAD5_TOXCA</name>
<organism evidence="2 3">
    <name type="scientific">Toxocara canis</name>
    <name type="common">Canine roundworm</name>
    <dbReference type="NCBI Taxonomy" id="6265"/>
    <lineage>
        <taxon>Eukaryota</taxon>
        <taxon>Metazoa</taxon>
        <taxon>Ecdysozoa</taxon>
        <taxon>Nematoda</taxon>
        <taxon>Chromadorea</taxon>
        <taxon>Rhabditida</taxon>
        <taxon>Spirurina</taxon>
        <taxon>Ascaridomorpha</taxon>
        <taxon>Ascaridoidea</taxon>
        <taxon>Toxocaridae</taxon>
        <taxon>Toxocara</taxon>
    </lineage>
</organism>
<keyword evidence="2" id="KW-1185">Reference proteome</keyword>
<evidence type="ECO:0000313" key="1">
    <source>
        <dbReference type="EMBL" id="VDM36589.1"/>
    </source>
</evidence>